<organism evidence="8 9">
    <name type="scientific">Vitis vinifera</name>
    <name type="common">Grape</name>
    <dbReference type="NCBI Taxonomy" id="29760"/>
    <lineage>
        <taxon>Eukaryota</taxon>
        <taxon>Viridiplantae</taxon>
        <taxon>Streptophyta</taxon>
        <taxon>Embryophyta</taxon>
        <taxon>Tracheophyta</taxon>
        <taxon>Spermatophyta</taxon>
        <taxon>Magnoliopsida</taxon>
        <taxon>eudicotyledons</taxon>
        <taxon>Gunneridae</taxon>
        <taxon>Pentapetalae</taxon>
        <taxon>rosids</taxon>
        <taxon>Vitales</taxon>
        <taxon>Vitaceae</taxon>
        <taxon>Viteae</taxon>
        <taxon>Vitis</taxon>
    </lineage>
</organism>
<evidence type="ECO:0000259" key="7">
    <source>
        <dbReference type="PROSITE" id="PS50994"/>
    </source>
</evidence>
<dbReference type="PANTHER" id="PTHR37984">
    <property type="entry name" value="PROTEIN CBG26694"/>
    <property type="match status" value="1"/>
</dbReference>
<dbReference type="InterPro" id="IPR050951">
    <property type="entry name" value="Retrovirus_Pol_polyprotein"/>
</dbReference>
<dbReference type="SUPFAM" id="SSF56672">
    <property type="entry name" value="DNA/RNA polymerases"/>
    <property type="match status" value="1"/>
</dbReference>
<dbReference type="FunFam" id="3.10.20.370:FF:000001">
    <property type="entry name" value="Retrovirus-related Pol polyprotein from transposon 17.6-like protein"/>
    <property type="match status" value="1"/>
</dbReference>
<gene>
    <name evidence="8" type="primary">pol_220</name>
    <name evidence="8" type="ORF">CK203_055839</name>
</gene>
<dbReference type="InterPro" id="IPR043502">
    <property type="entry name" value="DNA/RNA_pol_sf"/>
</dbReference>
<dbReference type="PROSITE" id="PS50994">
    <property type="entry name" value="INTEGRASE"/>
    <property type="match status" value="1"/>
</dbReference>
<evidence type="ECO:0000313" key="8">
    <source>
        <dbReference type="EMBL" id="RVW80020.1"/>
    </source>
</evidence>
<evidence type="ECO:0000256" key="6">
    <source>
        <dbReference type="ARBA" id="ARBA00022918"/>
    </source>
</evidence>
<keyword evidence="6" id="KW-0695">RNA-directed DNA polymerase</keyword>
<dbReference type="GO" id="GO:0003964">
    <property type="term" value="F:RNA-directed DNA polymerase activity"/>
    <property type="evidence" value="ECO:0007669"/>
    <property type="project" value="UniProtKB-KW"/>
</dbReference>
<dbReference type="Gene3D" id="3.30.420.10">
    <property type="entry name" value="Ribonuclease H-like superfamily/Ribonuclease H"/>
    <property type="match status" value="1"/>
</dbReference>
<dbReference type="GO" id="GO:0004519">
    <property type="term" value="F:endonuclease activity"/>
    <property type="evidence" value="ECO:0007669"/>
    <property type="project" value="UniProtKB-KW"/>
</dbReference>
<dbReference type="InterPro" id="IPR012337">
    <property type="entry name" value="RNaseH-like_sf"/>
</dbReference>
<proteinExistence type="predicted"/>
<dbReference type="Pfam" id="PF00665">
    <property type="entry name" value="rve"/>
    <property type="match status" value="1"/>
</dbReference>
<sequence>MQEVVRNKVLKLLQAGIIYPISDSTWIEIALEDQEKTTFTCPFGTYAYRRMPFSFMQCSTTFQRCMLSIFSDMVEIIMEVFMDDLYHLWSCYLKERIEVDKAKIEIIVNLPPPTNVKEVRQFLGHAGFYRRFIKDFSKLARPMCALLAKDAKFKWDQNCQHCFEELKRLLTTAPIVRRPNWDLPFEVMCDASDQAMGAILGQRDEGKPYVIYYASKTLNEAQKNYTTTEKELLAVVFALDKFRAYLVGAPIVIFTDHSALKYLVNKKDSKARLIRWILLLQEFNLEIKDKKGVENVVADHLSRICGTHSGKPPINEEFPDDALLKEVCTEEEQQGILMQCHAYACGGHFSTQKTALKVLQSGVDYVSKWVEAIACKHNDHKVVVKFLKENIFTRFGVPKAIISDGGTHFCNKIFNNLLARYGVKHKVATPYHPQTSGQVELANREIKNILMKVVNANRKDWALRLHDALWAYRTA</sequence>
<dbReference type="Gene3D" id="3.10.10.10">
    <property type="entry name" value="HIV Type 1 Reverse Transcriptase, subunit A, domain 1"/>
    <property type="match status" value="1"/>
</dbReference>
<evidence type="ECO:0000256" key="1">
    <source>
        <dbReference type="ARBA" id="ARBA00022679"/>
    </source>
</evidence>
<dbReference type="Gene3D" id="3.30.70.270">
    <property type="match status" value="2"/>
</dbReference>
<dbReference type="PANTHER" id="PTHR37984:SF5">
    <property type="entry name" value="PROTEIN NYNRIN-LIKE"/>
    <property type="match status" value="1"/>
</dbReference>
<keyword evidence="5" id="KW-0378">Hydrolase</keyword>
<dbReference type="InterPro" id="IPR041373">
    <property type="entry name" value="RT_RNaseH"/>
</dbReference>
<name>A0A438H619_VITVI</name>
<comment type="caution">
    <text evidence="8">The sequence shown here is derived from an EMBL/GenBank/DDBJ whole genome shotgun (WGS) entry which is preliminary data.</text>
</comment>
<dbReference type="Pfam" id="PF17917">
    <property type="entry name" value="RT_RNaseH"/>
    <property type="match status" value="1"/>
</dbReference>
<dbReference type="Proteomes" id="UP000288805">
    <property type="component" value="Unassembled WGS sequence"/>
</dbReference>
<feature type="domain" description="Integrase catalytic" evidence="7">
    <location>
        <begin position="309"/>
        <end position="475"/>
    </location>
</feature>
<dbReference type="FunFam" id="3.30.70.270:FF:000020">
    <property type="entry name" value="Transposon Tf2-6 polyprotein-like Protein"/>
    <property type="match status" value="1"/>
</dbReference>
<dbReference type="InterPro" id="IPR001584">
    <property type="entry name" value="Integrase_cat-core"/>
</dbReference>
<evidence type="ECO:0000256" key="3">
    <source>
        <dbReference type="ARBA" id="ARBA00022722"/>
    </source>
</evidence>
<dbReference type="SUPFAM" id="SSF53098">
    <property type="entry name" value="Ribonuclease H-like"/>
    <property type="match status" value="1"/>
</dbReference>
<evidence type="ECO:0000256" key="4">
    <source>
        <dbReference type="ARBA" id="ARBA00022759"/>
    </source>
</evidence>
<reference evidence="8 9" key="1">
    <citation type="journal article" date="2018" name="PLoS Genet.">
        <title>Population sequencing reveals clonal diversity and ancestral inbreeding in the grapevine cultivar Chardonnay.</title>
        <authorList>
            <person name="Roach M.J."/>
            <person name="Johnson D.L."/>
            <person name="Bohlmann J."/>
            <person name="van Vuuren H.J."/>
            <person name="Jones S.J."/>
            <person name="Pretorius I.S."/>
            <person name="Schmidt S.A."/>
            <person name="Borneman A.R."/>
        </authorList>
    </citation>
    <scope>NUCLEOTIDE SEQUENCE [LARGE SCALE GENOMIC DNA]</scope>
    <source>
        <strain evidence="9">cv. Chardonnay</strain>
        <tissue evidence="8">Leaf</tissue>
    </source>
</reference>
<keyword evidence="1" id="KW-0808">Transferase</keyword>
<dbReference type="GO" id="GO:0003676">
    <property type="term" value="F:nucleic acid binding"/>
    <property type="evidence" value="ECO:0007669"/>
    <property type="project" value="InterPro"/>
</dbReference>
<evidence type="ECO:0000313" key="9">
    <source>
        <dbReference type="Proteomes" id="UP000288805"/>
    </source>
</evidence>
<evidence type="ECO:0000256" key="2">
    <source>
        <dbReference type="ARBA" id="ARBA00022695"/>
    </source>
</evidence>
<dbReference type="AlphaFoldDB" id="A0A438H619"/>
<keyword evidence="3" id="KW-0540">Nuclease</keyword>
<keyword evidence="2" id="KW-0548">Nucleotidyltransferase</keyword>
<dbReference type="GO" id="GO:0016787">
    <property type="term" value="F:hydrolase activity"/>
    <property type="evidence" value="ECO:0007669"/>
    <property type="project" value="UniProtKB-KW"/>
</dbReference>
<keyword evidence="4" id="KW-0255">Endonuclease</keyword>
<dbReference type="GO" id="GO:0015074">
    <property type="term" value="P:DNA integration"/>
    <property type="evidence" value="ECO:0007669"/>
    <property type="project" value="InterPro"/>
</dbReference>
<accession>A0A438H619</accession>
<dbReference type="InterPro" id="IPR036397">
    <property type="entry name" value="RNaseH_sf"/>
</dbReference>
<dbReference type="CDD" id="cd09274">
    <property type="entry name" value="RNase_HI_RT_Ty3"/>
    <property type="match status" value="1"/>
</dbReference>
<dbReference type="EMBL" id="QGNW01000271">
    <property type="protein sequence ID" value="RVW80020.1"/>
    <property type="molecule type" value="Genomic_DNA"/>
</dbReference>
<evidence type="ECO:0000256" key="5">
    <source>
        <dbReference type="ARBA" id="ARBA00022801"/>
    </source>
</evidence>
<dbReference type="InterPro" id="IPR043128">
    <property type="entry name" value="Rev_trsase/Diguanyl_cyclase"/>
</dbReference>
<protein>
    <submittedName>
        <fullName evidence="8">Retrovirus-related Pol polyprotein from transposon 17.6</fullName>
    </submittedName>
</protein>